<name>A0A8C4U994_FALTI</name>
<protein>
    <submittedName>
        <fullName evidence="1">Uncharacterized protein</fullName>
    </submittedName>
</protein>
<dbReference type="AlphaFoldDB" id="A0A8C4U994"/>
<keyword evidence="2" id="KW-1185">Reference proteome</keyword>
<dbReference type="Proteomes" id="UP000694562">
    <property type="component" value="Unplaced"/>
</dbReference>
<sequence length="67" mass="7092">MVALYVLMERCPAGRKPAGRLVPTPAQTVTEAVCRVGVSAAVPLGDTSCGFLLFPQYPKEQSISEAL</sequence>
<dbReference type="Ensembl" id="ENSFTIT00000008496.1">
    <property type="protein sequence ID" value="ENSFTIP00000008126.1"/>
    <property type="gene ID" value="ENSFTIG00000005514.1"/>
</dbReference>
<evidence type="ECO:0000313" key="1">
    <source>
        <dbReference type="Ensembl" id="ENSFTIP00000008126.1"/>
    </source>
</evidence>
<accession>A0A8C4U994</accession>
<reference evidence="1" key="1">
    <citation type="submission" date="2025-08" db="UniProtKB">
        <authorList>
            <consortium name="Ensembl"/>
        </authorList>
    </citation>
    <scope>IDENTIFICATION</scope>
</reference>
<proteinExistence type="predicted"/>
<organism evidence="1 2">
    <name type="scientific">Falco tinnunculus</name>
    <name type="common">Common kestrel</name>
    <dbReference type="NCBI Taxonomy" id="100819"/>
    <lineage>
        <taxon>Eukaryota</taxon>
        <taxon>Metazoa</taxon>
        <taxon>Chordata</taxon>
        <taxon>Craniata</taxon>
        <taxon>Vertebrata</taxon>
        <taxon>Euteleostomi</taxon>
        <taxon>Archelosauria</taxon>
        <taxon>Archosauria</taxon>
        <taxon>Dinosauria</taxon>
        <taxon>Saurischia</taxon>
        <taxon>Theropoda</taxon>
        <taxon>Coelurosauria</taxon>
        <taxon>Aves</taxon>
        <taxon>Neognathae</taxon>
        <taxon>Neoaves</taxon>
        <taxon>Telluraves</taxon>
        <taxon>Australaves</taxon>
        <taxon>Falconiformes</taxon>
        <taxon>Falconidae</taxon>
        <taxon>Falco</taxon>
    </lineage>
</organism>
<evidence type="ECO:0000313" key="2">
    <source>
        <dbReference type="Proteomes" id="UP000694562"/>
    </source>
</evidence>
<reference evidence="1" key="2">
    <citation type="submission" date="2025-09" db="UniProtKB">
        <authorList>
            <consortium name="Ensembl"/>
        </authorList>
    </citation>
    <scope>IDENTIFICATION</scope>
</reference>